<keyword evidence="1" id="KW-0732">Signal</keyword>
<feature type="signal peptide" evidence="1">
    <location>
        <begin position="1"/>
        <end position="19"/>
    </location>
</feature>
<reference evidence="2" key="1">
    <citation type="submission" date="2017-02" db="EMBL/GenBank/DDBJ databases">
        <title>Draft Genome Sequence of the Salt Water Bacterium Oceanospirillum linum ATCC 11336.</title>
        <authorList>
            <person name="Trachtenberg A.M."/>
            <person name="Carney J.G."/>
            <person name="Linnane J.D."/>
            <person name="Rheaume B.A."/>
            <person name="Pitts N.L."/>
            <person name="Mykles D.L."/>
            <person name="Maclea K.S."/>
        </authorList>
    </citation>
    <scope>NUCLEOTIDE SEQUENCE [LARGE SCALE GENOMIC DNA]</scope>
    <source>
        <strain evidence="2">ATCC 11336</strain>
    </source>
</reference>
<gene>
    <name evidence="2" type="ORF">BTA35_0202765</name>
</gene>
<evidence type="ECO:0000256" key="1">
    <source>
        <dbReference type="SAM" id="SignalP"/>
    </source>
</evidence>
<dbReference type="STRING" id="966.BTA35_0202765"/>
<sequence>MFRKLAPLSLALVAINAQADFIGLQAGAGMWQPDLSGSFQSEDSSATGVDMERDLGFTDTTANNFYVAVEHPVPFLPNFRLERTSLSESRMNTLSQSISFEGQTYTASAEVDSKLDLSHTDYTGYYEILDGLGWLSADIGLTVRQFDGEISIKERSGSANESVTLDVPVPLLYGKGQFDIPMAPFPLAVGGMINYLSVGGATISDHRLYVAAAAPWVVEVGGELGYRRFNMELDDVDGLDADLTASGWYASATVHF</sequence>
<dbReference type="AlphaFoldDB" id="A0A1T1HF02"/>
<dbReference type="InterPro" id="IPR026387">
    <property type="entry name" value="OMP_w_GlyGly"/>
</dbReference>
<accession>A0A1T1HF02</accession>
<comment type="caution">
    <text evidence="2">The sequence shown here is derived from an EMBL/GenBank/DDBJ whole genome shotgun (WGS) entry which is preliminary data.</text>
</comment>
<dbReference type="NCBIfam" id="TIGR04219">
    <property type="entry name" value="OMP_w_GlyGly"/>
    <property type="match status" value="1"/>
</dbReference>
<feature type="chain" id="PRO_5010555483" description="Outer membrane protein" evidence="1">
    <location>
        <begin position="20"/>
        <end position="256"/>
    </location>
</feature>
<evidence type="ECO:0000313" key="3">
    <source>
        <dbReference type="Proteomes" id="UP000190064"/>
    </source>
</evidence>
<evidence type="ECO:0008006" key="4">
    <source>
        <dbReference type="Google" id="ProtNLM"/>
    </source>
</evidence>
<evidence type="ECO:0000313" key="2">
    <source>
        <dbReference type="EMBL" id="OOV88448.1"/>
    </source>
</evidence>
<dbReference type="Proteomes" id="UP000190064">
    <property type="component" value="Unassembled WGS sequence"/>
</dbReference>
<dbReference type="RefSeq" id="WP_077242884.1">
    <property type="nucleotide sequence ID" value="NZ_FXTS01000001.1"/>
</dbReference>
<dbReference type="EMBL" id="MTSD02000001">
    <property type="protein sequence ID" value="OOV88448.1"/>
    <property type="molecule type" value="Genomic_DNA"/>
</dbReference>
<name>A0A1T1HF02_OCELI</name>
<protein>
    <recommendedName>
        <fullName evidence="4">Outer membrane protein</fullName>
    </recommendedName>
</protein>
<organism evidence="2 3">
    <name type="scientific">Oceanospirillum linum</name>
    <dbReference type="NCBI Taxonomy" id="966"/>
    <lineage>
        <taxon>Bacteria</taxon>
        <taxon>Pseudomonadati</taxon>
        <taxon>Pseudomonadota</taxon>
        <taxon>Gammaproteobacteria</taxon>
        <taxon>Oceanospirillales</taxon>
        <taxon>Oceanospirillaceae</taxon>
        <taxon>Oceanospirillum</taxon>
    </lineage>
</organism>
<proteinExistence type="predicted"/>
<keyword evidence="3" id="KW-1185">Reference proteome</keyword>